<keyword evidence="3" id="KW-1185">Reference proteome</keyword>
<dbReference type="SUPFAM" id="SSF55811">
    <property type="entry name" value="Nudix"/>
    <property type="match status" value="1"/>
</dbReference>
<sequence>MLFRQCAGGIVFHGEKVFLLQNDKKEWVLPKGIIRDSGYASEVAVTRVKDETGIDGKILGAAGETSYEFYSFSRQRPVCNQIVWFIMEAEHDEVKVSEQEGFSDGRFFPVEEAIKKITYSQDKSLVRVSYEKRKKFNQKGA</sequence>
<dbReference type="AlphaFoldDB" id="A0AAU0UQ80"/>
<keyword evidence="2" id="KW-0378">Hydrolase</keyword>
<dbReference type="InterPro" id="IPR000086">
    <property type="entry name" value="NUDIX_hydrolase_dom"/>
</dbReference>
<dbReference type="Proteomes" id="UP001329915">
    <property type="component" value="Chromosome"/>
</dbReference>
<dbReference type="Gene3D" id="3.90.79.10">
    <property type="entry name" value="Nucleoside Triphosphate Pyrophosphohydrolase"/>
    <property type="match status" value="1"/>
</dbReference>
<dbReference type="EMBL" id="CP121694">
    <property type="protein sequence ID" value="WRO22357.1"/>
    <property type="molecule type" value="Genomic_DNA"/>
</dbReference>
<name>A0AAU0UQ80_9FIRM</name>
<dbReference type="Pfam" id="PF00293">
    <property type="entry name" value="NUDIX"/>
    <property type="match status" value="1"/>
</dbReference>
<reference evidence="2 3" key="1">
    <citation type="submission" date="2023-04" db="EMBL/GenBank/DDBJ databases">
        <authorList>
            <person name="Hsu D."/>
        </authorList>
    </citation>
    <scope>NUCLEOTIDE SEQUENCE [LARGE SCALE GENOMIC DNA]</scope>
    <source>
        <strain evidence="2 3">MK1</strain>
    </source>
</reference>
<accession>A0AAU0UQ80</accession>
<dbReference type="InterPro" id="IPR015797">
    <property type="entry name" value="NUDIX_hydrolase-like_dom_sf"/>
</dbReference>
<dbReference type="PROSITE" id="PS51462">
    <property type="entry name" value="NUDIX"/>
    <property type="match status" value="1"/>
</dbReference>
<dbReference type="RefSeq" id="WP_366921771.1">
    <property type="nucleotide sequence ID" value="NZ_CP121694.1"/>
</dbReference>
<evidence type="ECO:0000313" key="2">
    <source>
        <dbReference type="EMBL" id="WRO22357.1"/>
    </source>
</evidence>
<proteinExistence type="predicted"/>
<feature type="domain" description="Nudix hydrolase" evidence="1">
    <location>
        <begin position="2"/>
        <end position="130"/>
    </location>
</feature>
<organism evidence="2 3">
    <name type="scientific">Metallumcola ferriviriculae</name>
    <dbReference type="NCBI Taxonomy" id="3039180"/>
    <lineage>
        <taxon>Bacteria</taxon>
        <taxon>Bacillati</taxon>
        <taxon>Bacillota</taxon>
        <taxon>Clostridia</taxon>
        <taxon>Neomoorellales</taxon>
        <taxon>Desulfitibacteraceae</taxon>
        <taxon>Metallumcola</taxon>
    </lineage>
</organism>
<dbReference type="GO" id="GO:0016787">
    <property type="term" value="F:hydrolase activity"/>
    <property type="evidence" value="ECO:0007669"/>
    <property type="project" value="UniProtKB-KW"/>
</dbReference>
<evidence type="ECO:0000313" key="3">
    <source>
        <dbReference type="Proteomes" id="UP001329915"/>
    </source>
</evidence>
<evidence type="ECO:0000259" key="1">
    <source>
        <dbReference type="PROSITE" id="PS51462"/>
    </source>
</evidence>
<protein>
    <submittedName>
        <fullName evidence="2">NUDIX hydrolase</fullName>
    </submittedName>
</protein>
<gene>
    <name evidence="2" type="ORF">MFMK1_002186</name>
</gene>
<dbReference type="KEGG" id="dbc:MFMK1_002186"/>